<reference evidence="2" key="1">
    <citation type="submission" date="2022-07" db="EMBL/GenBank/DDBJ databases">
        <title>Genome analysis of Parmales, a sister group of diatoms, reveals the evolutionary specialization of diatoms from phago-mixotrophs to photoautotrophs.</title>
        <authorList>
            <person name="Ban H."/>
            <person name="Sato S."/>
            <person name="Yoshikawa S."/>
            <person name="Kazumasa Y."/>
            <person name="Nakamura Y."/>
            <person name="Ichinomiya M."/>
            <person name="Saitoh K."/>
            <person name="Sato N."/>
            <person name="Blanc-Mathieu R."/>
            <person name="Endo H."/>
            <person name="Kuwata A."/>
            <person name="Ogata H."/>
        </authorList>
    </citation>
    <scope>NUCLEOTIDE SEQUENCE</scope>
</reference>
<accession>A0A9W7FYC7</accession>
<name>A0A9W7FYC7_9STRA</name>
<keyword evidence="3" id="KW-1185">Reference proteome</keyword>
<dbReference type="Proteomes" id="UP001165082">
    <property type="component" value="Unassembled WGS sequence"/>
</dbReference>
<feature type="region of interest" description="Disordered" evidence="1">
    <location>
        <begin position="38"/>
        <end position="66"/>
    </location>
</feature>
<feature type="compositionally biased region" description="Polar residues" evidence="1">
    <location>
        <begin position="50"/>
        <end position="66"/>
    </location>
</feature>
<dbReference type="AlphaFoldDB" id="A0A9W7FYC7"/>
<protein>
    <submittedName>
        <fullName evidence="2">Uncharacterized protein</fullName>
    </submittedName>
</protein>
<proteinExistence type="predicted"/>
<comment type="caution">
    <text evidence="2">The sequence shown here is derived from an EMBL/GenBank/DDBJ whole genome shotgun (WGS) entry which is preliminary data.</text>
</comment>
<feature type="non-terminal residue" evidence="2">
    <location>
        <position position="1"/>
    </location>
</feature>
<evidence type="ECO:0000256" key="1">
    <source>
        <dbReference type="SAM" id="MobiDB-lite"/>
    </source>
</evidence>
<sequence length="66" mass="7656">NGTMKLHREAVERTRDDTPYVSVRLINNLTDQHRRVAISSDFSNPVPKTKWTSKPSQPQRLSYTET</sequence>
<evidence type="ECO:0000313" key="2">
    <source>
        <dbReference type="EMBL" id="GMI23887.1"/>
    </source>
</evidence>
<gene>
    <name evidence="2" type="ORF">TrRE_jg315</name>
</gene>
<evidence type="ECO:0000313" key="3">
    <source>
        <dbReference type="Proteomes" id="UP001165082"/>
    </source>
</evidence>
<organism evidence="2 3">
    <name type="scientific">Triparma retinervis</name>
    <dbReference type="NCBI Taxonomy" id="2557542"/>
    <lineage>
        <taxon>Eukaryota</taxon>
        <taxon>Sar</taxon>
        <taxon>Stramenopiles</taxon>
        <taxon>Ochrophyta</taxon>
        <taxon>Bolidophyceae</taxon>
        <taxon>Parmales</taxon>
        <taxon>Triparmaceae</taxon>
        <taxon>Triparma</taxon>
    </lineage>
</organism>
<dbReference type="EMBL" id="BRXZ01007077">
    <property type="protein sequence ID" value="GMI23887.1"/>
    <property type="molecule type" value="Genomic_DNA"/>
</dbReference>